<dbReference type="Proteomes" id="UP000193804">
    <property type="component" value="Unassembled WGS sequence"/>
</dbReference>
<keyword evidence="4" id="KW-1185">Reference proteome</keyword>
<dbReference type="EMBL" id="FXAW01000003">
    <property type="protein sequence ID" value="SMG27685.1"/>
    <property type="molecule type" value="Genomic_DNA"/>
</dbReference>
<gene>
    <name evidence="3" type="ORF">SAMN05661096_01644</name>
</gene>
<organism evidence="3 4">
    <name type="scientific">Marivirga sericea</name>
    <dbReference type="NCBI Taxonomy" id="1028"/>
    <lineage>
        <taxon>Bacteria</taxon>
        <taxon>Pseudomonadati</taxon>
        <taxon>Bacteroidota</taxon>
        <taxon>Cytophagia</taxon>
        <taxon>Cytophagales</taxon>
        <taxon>Marivirgaceae</taxon>
        <taxon>Marivirga</taxon>
    </lineage>
</organism>
<feature type="chain" id="PRO_5012010499" evidence="1">
    <location>
        <begin position="21"/>
        <end position="203"/>
    </location>
</feature>
<sequence>MNKIILVLPFLILSSFLVKAQSDRTGVRASLNLSNLYVDEVNDENTKPGFVVGVYFRKGISDQVSIQPEINYSLKGSQINYDGGFFTGSGKYRYNLSYIEIPVLANIHVGENLYFSGGPYIATLISAKVKDVDGDGSINSVEEYDRDNFNTFDYGVAAGVGFDFTGGTAGVRYNYGLVDVAPDGNGLDNGKNSVLQFFVGFDF</sequence>
<feature type="signal peptide" evidence="1">
    <location>
        <begin position="1"/>
        <end position="20"/>
    </location>
</feature>
<dbReference type="RefSeq" id="WP_085516578.1">
    <property type="nucleotide sequence ID" value="NZ_FXAW01000003.1"/>
</dbReference>
<keyword evidence="1" id="KW-0732">Signal</keyword>
<accession>A0A1X7JJE5</accession>
<name>A0A1X7JJE5_9BACT</name>
<evidence type="ECO:0000313" key="3">
    <source>
        <dbReference type="EMBL" id="SMG27685.1"/>
    </source>
</evidence>
<protein>
    <submittedName>
        <fullName evidence="3">Outer membrane protein beta-barrel domain-containing protein</fullName>
    </submittedName>
</protein>
<evidence type="ECO:0000313" key="4">
    <source>
        <dbReference type="Proteomes" id="UP000193804"/>
    </source>
</evidence>
<feature type="domain" description="Outer membrane protein beta-barrel" evidence="2">
    <location>
        <begin position="21"/>
        <end position="180"/>
    </location>
</feature>
<dbReference type="STRING" id="1028.SAMN05661096_01644"/>
<reference evidence="4" key="1">
    <citation type="submission" date="2017-04" db="EMBL/GenBank/DDBJ databases">
        <authorList>
            <person name="Varghese N."/>
            <person name="Submissions S."/>
        </authorList>
    </citation>
    <scope>NUCLEOTIDE SEQUENCE [LARGE SCALE GENOMIC DNA]</scope>
    <source>
        <strain evidence="4">DSM 4125</strain>
    </source>
</reference>
<evidence type="ECO:0000256" key="1">
    <source>
        <dbReference type="SAM" id="SignalP"/>
    </source>
</evidence>
<proteinExistence type="predicted"/>
<dbReference type="OrthoDB" id="947434at2"/>
<evidence type="ECO:0000259" key="2">
    <source>
        <dbReference type="Pfam" id="PF13568"/>
    </source>
</evidence>
<dbReference type="AlphaFoldDB" id="A0A1X7JJE5"/>
<dbReference type="InterPro" id="IPR025665">
    <property type="entry name" value="Beta-barrel_OMP_2"/>
</dbReference>
<dbReference type="Pfam" id="PF13568">
    <property type="entry name" value="OMP_b-brl_2"/>
    <property type="match status" value="1"/>
</dbReference>